<dbReference type="EMBL" id="AMQN01010899">
    <property type="status" value="NOT_ANNOTATED_CDS"/>
    <property type="molecule type" value="Genomic_DNA"/>
</dbReference>
<evidence type="ECO:0000256" key="4">
    <source>
        <dbReference type="ARBA" id="ARBA00023157"/>
    </source>
</evidence>
<evidence type="ECO:0000256" key="2">
    <source>
        <dbReference type="ARBA" id="ARBA00022729"/>
    </source>
</evidence>
<accession>R7TU53</accession>
<dbReference type="InterPro" id="IPR051940">
    <property type="entry name" value="Chitin_bind-dev_reg"/>
</dbReference>
<feature type="domain" description="Chitin-binding type-2" evidence="7">
    <location>
        <begin position="106"/>
        <end position="162"/>
    </location>
</feature>
<dbReference type="SMART" id="SM00494">
    <property type="entry name" value="ChtBD2"/>
    <property type="match status" value="2"/>
</dbReference>
<keyword evidence="10" id="KW-1185">Reference proteome</keyword>
<evidence type="ECO:0000313" key="8">
    <source>
        <dbReference type="EMBL" id="ELT97433.1"/>
    </source>
</evidence>
<evidence type="ECO:0000313" key="9">
    <source>
        <dbReference type="EnsemblMetazoa" id="CapteP194924"/>
    </source>
</evidence>
<dbReference type="InterPro" id="IPR002557">
    <property type="entry name" value="Chitin-bd_dom"/>
</dbReference>
<dbReference type="OrthoDB" id="6100152at2759"/>
<dbReference type="EnsemblMetazoa" id="CapteT194924">
    <property type="protein sequence ID" value="CapteP194924"/>
    <property type="gene ID" value="CapteG194924"/>
</dbReference>
<gene>
    <name evidence="8" type="ORF">CAPTEDRAFT_194924</name>
</gene>
<reference evidence="8 10" key="2">
    <citation type="journal article" date="2013" name="Nature">
        <title>Insights into bilaterian evolution from three spiralian genomes.</title>
        <authorList>
            <person name="Simakov O."/>
            <person name="Marletaz F."/>
            <person name="Cho S.J."/>
            <person name="Edsinger-Gonzales E."/>
            <person name="Havlak P."/>
            <person name="Hellsten U."/>
            <person name="Kuo D.H."/>
            <person name="Larsson T."/>
            <person name="Lv J."/>
            <person name="Arendt D."/>
            <person name="Savage R."/>
            <person name="Osoegawa K."/>
            <person name="de Jong P."/>
            <person name="Grimwood J."/>
            <person name="Chapman J.A."/>
            <person name="Shapiro H."/>
            <person name="Aerts A."/>
            <person name="Otillar R.P."/>
            <person name="Terry A.Y."/>
            <person name="Boore J.L."/>
            <person name="Grigoriev I.V."/>
            <person name="Lindberg D.R."/>
            <person name="Seaver E.C."/>
            <person name="Weisblat D.A."/>
            <person name="Putnam N.H."/>
            <person name="Rokhsar D.S."/>
        </authorList>
    </citation>
    <scope>NUCLEOTIDE SEQUENCE</scope>
    <source>
        <strain evidence="8 10">I ESC-2004</strain>
    </source>
</reference>
<dbReference type="PANTHER" id="PTHR23301:SF0">
    <property type="entry name" value="CHITIN-BINDING TYPE-2 DOMAIN-CONTAINING PROTEIN-RELATED"/>
    <property type="match status" value="1"/>
</dbReference>
<reference evidence="10" key="1">
    <citation type="submission" date="2012-12" db="EMBL/GenBank/DDBJ databases">
        <authorList>
            <person name="Hellsten U."/>
            <person name="Grimwood J."/>
            <person name="Chapman J.A."/>
            <person name="Shapiro H."/>
            <person name="Aerts A."/>
            <person name="Otillar R.P."/>
            <person name="Terry A.Y."/>
            <person name="Boore J.L."/>
            <person name="Simakov O."/>
            <person name="Marletaz F."/>
            <person name="Cho S.-J."/>
            <person name="Edsinger-Gonzales E."/>
            <person name="Havlak P."/>
            <person name="Kuo D.-H."/>
            <person name="Larsson T."/>
            <person name="Lv J."/>
            <person name="Arendt D."/>
            <person name="Savage R."/>
            <person name="Osoegawa K."/>
            <person name="de Jong P."/>
            <person name="Lindberg D.R."/>
            <person name="Seaver E.C."/>
            <person name="Weisblat D.A."/>
            <person name="Putnam N.H."/>
            <person name="Grigoriev I.V."/>
            <person name="Rokhsar D.S."/>
        </authorList>
    </citation>
    <scope>NUCLEOTIDE SEQUENCE</scope>
    <source>
        <strain evidence="10">I ESC-2004</strain>
    </source>
</reference>
<keyword evidence="2 6" id="KW-0732">Signal</keyword>
<dbReference type="Proteomes" id="UP000014760">
    <property type="component" value="Unassembled WGS sequence"/>
</dbReference>
<feature type="signal peptide" evidence="6">
    <location>
        <begin position="1"/>
        <end position="21"/>
    </location>
</feature>
<evidence type="ECO:0000256" key="3">
    <source>
        <dbReference type="ARBA" id="ARBA00022737"/>
    </source>
</evidence>
<proteinExistence type="predicted"/>
<keyword evidence="1" id="KW-0147">Chitin-binding</keyword>
<feature type="domain" description="Chitin-binding type-2" evidence="7">
    <location>
        <begin position="29"/>
        <end position="82"/>
    </location>
</feature>
<evidence type="ECO:0000259" key="7">
    <source>
        <dbReference type="PROSITE" id="PS50940"/>
    </source>
</evidence>
<dbReference type="PROSITE" id="PS50940">
    <property type="entry name" value="CHIT_BIND_II"/>
    <property type="match status" value="2"/>
</dbReference>
<dbReference type="Gene3D" id="2.170.140.10">
    <property type="entry name" value="Chitin binding domain"/>
    <property type="match status" value="2"/>
</dbReference>
<dbReference type="PANTHER" id="PTHR23301">
    <property type="entry name" value="CHITIN BINDING PERITROPHIN-A"/>
    <property type="match status" value="1"/>
</dbReference>
<sequence>MALASLLFFFLVIFEAHVVESATDPCNRPAFCSEHLELVADPENCRNYYQCYHGQWAHFTCNDLSTFDFESLACEAEENCFPGCPEYKPATILPSVHPATDPCSRPPLCLSGDDPELVADPDDCKKYFHCLNNHWAHFTCPVDSTFDSKANACSTNHDNCFPSCPVYTGLGMGG</sequence>
<dbReference type="EMBL" id="KB308560">
    <property type="protein sequence ID" value="ELT97433.1"/>
    <property type="molecule type" value="Genomic_DNA"/>
</dbReference>
<keyword evidence="3" id="KW-0677">Repeat</keyword>
<dbReference type="Pfam" id="PF01607">
    <property type="entry name" value="CBM_14"/>
    <property type="match status" value="2"/>
</dbReference>
<dbReference type="GO" id="GO:0005576">
    <property type="term" value="C:extracellular region"/>
    <property type="evidence" value="ECO:0007669"/>
    <property type="project" value="InterPro"/>
</dbReference>
<evidence type="ECO:0000256" key="1">
    <source>
        <dbReference type="ARBA" id="ARBA00022669"/>
    </source>
</evidence>
<dbReference type="GO" id="GO:0008061">
    <property type="term" value="F:chitin binding"/>
    <property type="evidence" value="ECO:0007669"/>
    <property type="project" value="UniProtKB-KW"/>
</dbReference>
<evidence type="ECO:0000256" key="5">
    <source>
        <dbReference type="ARBA" id="ARBA00023180"/>
    </source>
</evidence>
<protein>
    <recommendedName>
        <fullName evidence="7">Chitin-binding type-2 domain-containing protein</fullName>
    </recommendedName>
</protein>
<evidence type="ECO:0000313" key="10">
    <source>
        <dbReference type="Proteomes" id="UP000014760"/>
    </source>
</evidence>
<keyword evidence="5" id="KW-0325">Glycoprotein</keyword>
<dbReference type="InterPro" id="IPR036508">
    <property type="entry name" value="Chitin-bd_dom_sf"/>
</dbReference>
<dbReference type="AlphaFoldDB" id="R7TU53"/>
<keyword evidence="4" id="KW-1015">Disulfide bond</keyword>
<reference evidence="9" key="3">
    <citation type="submission" date="2015-06" db="UniProtKB">
        <authorList>
            <consortium name="EnsemblMetazoa"/>
        </authorList>
    </citation>
    <scope>IDENTIFICATION</scope>
</reference>
<name>R7TU53_CAPTE</name>
<feature type="chain" id="PRO_5008787382" description="Chitin-binding type-2 domain-containing protein" evidence="6">
    <location>
        <begin position="22"/>
        <end position="174"/>
    </location>
</feature>
<dbReference type="HOGENOM" id="CLU_1541586_0_0_1"/>
<dbReference type="SUPFAM" id="SSF57625">
    <property type="entry name" value="Invertebrate chitin-binding proteins"/>
    <property type="match status" value="2"/>
</dbReference>
<organism evidence="8">
    <name type="scientific">Capitella teleta</name>
    <name type="common">Polychaete worm</name>
    <dbReference type="NCBI Taxonomy" id="283909"/>
    <lineage>
        <taxon>Eukaryota</taxon>
        <taxon>Metazoa</taxon>
        <taxon>Spiralia</taxon>
        <taxon>Lophotrochozoa</taxon>
        <taxon>Annelida</taxon>
        <taxon>Polychaeta</taxon>
        <taxon>Sedentaria</taxon>
        <taxon>Scolecida</taxon>
        <taxon>Capitellidae</taxon>
        <taxon>Capitella</taxon>
    </lineage>
</organism>
<evidence type="ECO:0000256" key="6">
    <source>
        <dbReference type="SAM" id="SignalP"/>
    </source>
</evidence>